<accession>A0ABT1D6U7</accession>
<dbReference type="InterPro" id="IPR015168">
    <property type="entry name" value="SsuA/THI5"/>
</dbReference>
<evidence type="ECO:0000256" key="1">
    <source>
        <dbReference type="SAM" id="SignalP"/>
    </source>
</evidence>
<feature type="signal peptide" evidence="1">
    <location>
        <begin position="1"/>
        <end position="27"/>
    </location>
</feature>
<evidence type="ECO:0000259" key="2">
    <source>
        <dbReference type="Pfam" id="PF09084"/>
    </source>
</evidence>
<dbReference type="Proteomes" id="UP001523392">
    <property type="component" value="Unassembled WGS sequence"/>
</dbReference>
<evidence type="ECO:0000313" key="3">
    <source>
        <dbReference type="EMBL" id="MCO6417317.1"/>
    </source>
</evidence>
<dbReference type="RefSeq" id="WP_252953948.1">
    <property type="nucleotide sequence ID" value="NZ_JAFIRR010000086.1"/>
</dbReference>
<name>A0ABT1D6U7_9PROT</name>
<evidence type="ECO:0000313" key="4">
    <source>
        <dbReference type="Proteomes" id="UP001523392"/>
    </source>
</evidence>
<keyword evidence="4" id="KW-1185">Reference proteome</keyword>
<sequence>MQTTRRATLGASLGAIGALALPAMGHAAAPETKSFEIIGVRDPQLGAQLAVADQLGLFKPEGIEPAIRWTQSAADTLTIMGGGSAAIGVGGSFTQVVFGGQKLPIRTITALADIAETQGFVLSPGVKLASPKELEGKRLAFTQGNSQVVLLAKLAQMFGFDQSKITLVNMNQSEGVVAASKGDVHGLLGWQPNLFRLVAMGGSMYCTGGTLYVTGQPQVMPEDNKPLYNHSNLLATQEWIDTRPNTLAALVRALAKATEVINTDRPRAMAALQRALRVDADALAVMVNANKYAIGISPALIASHRFQSEWAMNIKRIQEPPKPEDCFTTRIVELVDPSLATWKPTA</sequence>
<dbReference type="Gene3D" id="3.40.190.10">
    <property type="entry name" value="Periplasmic binding protein-like II"/>
    <property type="match status" value="2"/>
</dbReference>
<organism evidence="3 4">
    <name type="scientific">Siccirubricoccus soli</name>
    <dbReference type="NCBI Taxonomy" id="2899147"/>
    <lineage>
        <taxon>Bacteria</taxon>
        <taxon>Pseudomonadati</taxon>
        <taxon>Pseudomonadota</taxon>
        <taxon>Alphaproteobacteria</taxon>
        <taxon>Acetobacterales</taxon>
        <taxon>Roseomonadaceae</taxon>
        <taxon>Siccirubricoccus</taxon>
    </lineage>
</organism>
<comment type="caution">
    <text evidence="3">The sequence shown here is derived from an EMBL/GenBank/DDBJ whole genome shotgun (WGS) entry which is preliminary data.</text>
</comment>
<dbReference type="PROSITE" id="PS51318">
    <property type="entry name" value="TAT"/>
    <property type="match status" value="1"/>
</dbReference>
<proteinExistence type="predicted"/>
<gene>
    <name evidence="3" type="ORF">JYK14_14245</name>
</gene>
<reference evidence="3 4" key="1">
    <citation type="submission" date="2021-12" db="EMBL/GenBank/DDBJ databases">
        <title>Siccirubricoccus leaddurans sp. nov., a high concentration Zn2+ tolerance bacterium.</title>
        <authorList>
            <person name="Cao Y."/>
        </authorList>
    </citation>
    <scope>NUCLEOTIDE SEQUENCE [LARGE SCALE GENOMIC DNA]</scope>
    <source>
        <strain evidence="3 4">KC 17139</strain>
    </source>
</reference>
<dbReference type="Pfam" id="PF09084">
    <property type="entry name" value="NMT1"/>
    <property type="match status" value="1"/>
</dbReference>
<feature type="domain" description="SsuA/THI5-like" evidence="2">
    <location>
        <begin position="48"/>
        <end position="261"/>
    </location>
</feature>
<keyword evidence="1" id="KW-0732">Signal</keyword>
<protein>
    <submittedName>
        <fullName evidence="3">ABC transporter substrate-binding protein</fullName>
    </submittedName>
</protein>
<dbReference type="SUPFAM" id="SSF53850">
    <property type="entry name" value="Periplasmic binding protein-like II"/>
    <property type="match status" value="1"/>
</dbReference>
<dbReference type="InterPro" id="IPR006311">
    <property type="entry name" value="TAT_signal"/>
</dbReference>
<dbReference type="EMBL" id="JAFIRR010000086">
    <property type="protein sequence ID" value="MCO6417317.1"/>
    <property type="molecule type" value="Genomic_DNA"/>
</dbReference>
<dbReference type="PANTHER" id="PTHR30024">
    <property type="entry name" value="ALIPHATIC SULFONATES-BINDING PROTEIN-RELATED"/>
    <property type="match status" value="1"/>
</dbReference>
<feature type="chain" id="PRO_5046034648" evidence="1">
    <location>
        <begin position="28"/>
        <end position="346"/>
    </location>
</feature>